<dbReference type="InterPro" id="IPR004887">
    <property type="entry name" value="GSH_synth_subst-bd"/>
</dbReference>
<dbReference type="PANTHER" id="PTHR11130:SF0">
    <property type="entry name" value="GLUTATHIONE SYNTHETASE"/>
    <property type="match status" value="1"/>
</dbReference>
<evidence type="ECO:0000256" key="9">
    <source>
        <dbReference type="ARBA" id="ARBA00022840"/>
    </source>
</evidence>
<protein>
    <recommendedName>
        <fullName evidence="4">glutathione synthase</fullName>
        <ecNumber evidence="4">6.3.2.3</ecNumber>
    </recommendedName>
</protein>
<evidence type="ECO:0000256" key="11">
    <source>
        <dbReference type="SAM" id="MobiDB-lite"/>
    </source>
</evidence>
<dbReference type="InterPro" id="IPR037013">
    <property type="entry name" value="GSH-S_sub-bd_sf"/>
</dbReference>
<dbReference type="Gene3D" id="3.30.1490.50">
    <property type="match status" value="1"/>
</dbReference>
<evidence type="ECO:0000256" key="10">
    <source>
        <dbReference type="ARBA" id="ARBA00022842"/>
    </source>
</evidence>
<keyword evidence="5" id="KW-0436">Ligase</keyword>
<reference evidence="13 14" key="1">
    <citation type="submission" date="2022-10" db="EMBL/GenBank/DDBJ databases">
        <title>High-quality genome sequences of two octocoral-associated bacteria, Endozoicomonas euniceicola EF212 and Endozoicomonas gorgoniicola PS125.</title>
        <authorList>
            <person name="Chiou Y.-J."/>
            <person name="Chen Y.-H."/>
        </authorList>
    </citation>
    <scope>NUCLEOTIDE SEQUENCE [LARGE SCALE GENOMIC DNA]</scope>
    <source>
        <strain evidence="13 14">PS125</strain>
    </source>
</reference>
<dbReference type="SUPFAM" id="SSF56059">
    <property type="entry name" value="Glutathione synthetase ATP-binding domain-like"/>
    <property type="match status" value="1"/>
</dbReference>
<sequence length="482" mass="53709">MMNQTTRDPAIQDAIEWALLNGFSLKTSPESATHCAFSLAPTLIEDTRFSHLRKAVPVLAKLIHAVSENHEYLQEVMAPIAGADPFFTNLLNLHKHIHFGQQKALRQPMLFMRTDFMDDAKVGPRVIEFNGIAAGMGPFGQRAHELHRYMQQQWAATFQKWSPVDNLRLIDNPAIELLSEGIAATASQVRKESGETGQPVFLMVVQADEDNVYDQHLLEQGLQSLGIRTVRRTFRELHDQLSTGENARLLLESIGGVDAIYLRAGYQYSDFVAHDLEEARCCQALSQTRAFMEQHNVAINATVSQQLATSKRVQMLLTSMTAQELTRFGLTLPEASEAKEFLGVMLPVDENSADWFADKPNNNWVLKNQGEGGGHCIFGDDILPKLKSLSSEDYQAWSLMRRLHPAHRERPALLVRRGEAIKVDDLISEIGLFTLHFNGKPMTRFNGNDSGYAGYLIRSKPATESEGGVHSGMGAADSLAVR</sequence>
<evidence type="ECO:0000256" key="6">
    <source>
        <dbReference type="ARBA" id="ARBA00022684"/>
    </source>
</evidence>
<comment type="caution">
    <text evidence="13">The sequence shown here is derived from an EMBL/GenBank/DDBJ whole genome shotgun (WGS) entry which is preliminary data.</text>
</comment>
<dbReference type="Proteomes" id="UP001209854">
    <property type="component" value="Unassembled WGS sequence"/>
</dbReference>
<evidence type="ECO:0000256" key="8">
    <source>
        <dbReference type="ARBA" id="ARBA00022741"/>
    </source>
</evidence>
<evidence type="ECO:0000256" key="5">
    <source>
        <dbReference type="ARBA" id="ARBA00022598"/>
    </source>
</evidence>
<dbReference type="InterPro" id="IPR016185">
    <property type="entry name" value="PreATP-grasp_dom_sf"/>
</dbReference>
<dbReference type="Gene3D" id="3.30.1490.80">
    <property type="match status" value="1"/>
</dbReference>
<dbReference type="Gene3D" id="3.40.50.1760">
    <property type="entry name" value="Glutathione synthase, substrate-binding domain superfamily, eukaryotic"/>
    <property type="match status" value="1"/>
</dbReference>
<feature type="region of interest" description="Disordered" evidence="11">
    <location>
        <begin position="463"/>
        <end position="482"/>
    </location>
</feature>
<dbReference type="PIRSF" id="PIRSF001558">
    <property type="entry name" value="GSHase"/>
    <property type="match status" value="1"/>
</dbReference>
<keyword evidence="8" id="KW-0547">Nucleotide-binding</keyword>
<dbReference type="EMBL" id="JAPFCC010000001">
    <property type="protein sequence ID" value="MCW7554813.1"/>
    <property type="molecule type" value="Genomic_DNA"/>
</dbReference>
<evidence type="ECO:0000256" key="2">
    <source>
        <dbReference type="ARBA" id="ARBA00004965"/>
    </source>
</evidence>
<dbReference type="EC" id="6.3.2.3" evidence="4"/>
<comment type="similarity">
    <text evidence="3">Belongs to the eukaryotic GSH synthase family.</text>
</comment>
<dbReference type="InterPro" id="IPR014042">
    <property type="entry name" value="Glutathione_synthase_a-hlx"/>
</dbReference>
<gene>
    <name evidence="13" type="ORF">NX722_19750</name>
</gene>
<evidence type="ECO:0000259" key="12">
    <source>
        <dbReference type="Pfam" id="PF03199"/>
    </source>
</evidence>
<dbReference type="Gene3D" id="1.10.1080.10">
    <property type="entry name" value="Glutathione Synthetase, Chain A, domain 3"/>
    <property type="match status" value="1"/>
</dbReference>
<keyword evidence="14" id="KW-1185">Reference proteome</keyword>
<feature type="domain" description="Glutathione synthase substrate-binding" evidence="12">
    <location>
        <begin position="200"/>
        <end position="308"/>
    </location>
</feature>
<dbReference type="InterPro" id="IPR005615">
    <property type="entry name" value="Glutathione_synthase"/>
</dbReference>
<name>A0ABT3MZK7_9GAMM</name>
<evidence type="ECO:0000256" key="3">
    <source>
        <dbReference type="ARBA" id="ARBA00010385"/>
    </source>
</evidence>
<dbReference type="SUPFAM" id="SSF52440">
    <property type="entry name" value="PreATP-grasp domain"/>
    <property type="match status" value="1"/>
</dbReference>
<dbReference type="InterPro" id="IPR014049">
    <property type="entry name" value="Glutathione_synthase_N_euk"/>
</dbReference>
<organism evidence="13 14">
    <name type="scientific">Endozoicomonas gorgoniicola</name>
    <dbReference type="NCBI Taxonomy" id="1234144"/>
    <lineage>
        <taxon>Bacteria</taxon>
        <taxon>Pseudomonadati</taxon>
        <taxon>Pseudomonadota</taxon>
        <taxon>Gammaproteobacteria</taxon>
        <taxon>Oceanospirillales</taxon>
        <taxon>Endozoicomonadaceae</taxon>
        <taxon>Endozoicomonas</taxon>
    </lineage>
</organism>
<dbReference type="Gene3D" id="3.30.470.20">
    <property type="entry name" value="ATP-grasp fold, B domain"/>
    <property type="match status" value="1"/>
</dbReference>
<dbReference type="Pfam" id="PF03199">
    <property type="entry name" value="GSH_synthase"/>
    <property type="match status" value="1"/>
</dbReference>
<keyword evidence="10" id="KW-0460">Magnesium</keyword>
<comment type="pathway">
    <text evidence="2">Sulfur metabolism; glutathione biosynthesis; glutathione from L-cysteine and L-glutamate: step 2/2.</text>
</comment>
<dbReference type="RefSeq" id="WP_262564579.1">
    <property type="nucleotide sequence ID" value="NZ_JAPFCC010000001.1"/>
</dbReference>
<evidence type="ECO:0000256" key="1">
    <source>
        <dbReference type="ARBA" id="ARBA00001946"/>
    </source>
</evidence>
<keyword evidence="7" id="KW-0479">Metal-binding</keyword>
<accession>A0ABT3MZK7</accession>
<evidence type="ECO:0000313" key="14">
    <source>
        <dbReference type="Proteomes" id="UP001209854"/>
    </source>
</evidence>
<proteinExistence type="inferred from homology"/>
<keyword evidence="6" id="KW-0317">Glutathione biosynthesis</keyword>
<evidence type="ECO:0000256" key="7">
    <source>
        <dbReference type="ARBA" id="ARBA00022723"/>
    </source>
</evidence>
<dbReference type="Pfam" id="PF03917">
    <property type="entry name" value="GSH_synth_ATP"/>
    <property type="match status" value="1"/>
</dbReference>
<keyword evidence="9" id="KW-0067">ATP-binding</keyword>
<comment type="cofactor">
    <cofactor evidence="1">
        <name>Mg(2+)</name>
        <dbReference type="ChEBI" id="CHEBI:18420"/>
    </cofactor>
</comment>
<dbReference type="InterPro" id="IPR014709">
    <property type="entry name" value="Glutathione_synthase_C_euk"/>
</dbReference>
<evidence type="ECO:0000256" key="4">
    <source>
        <dbReference type="ARBA" id="ARBA00012214"/>
    </source>
</evidence>
<dbReference type="PANTHER" id="PTHR11130">
    <property type="entry name" value="GLUTATHIONE SYNTHETASE"/>
    <property type="match status" value="1"/>
</dbReference>
<evidence type="ECO:0000313" key="13">
    <source>
        <dbReference type="EMBL" id="MCW7554813.1"/>
    </source>
</evidence>